<accession>A0A8E4MFD4</accession>
<evidence type="ECO:0000313" key="2">
    <source>
        <dbReference type="Proteomes" id="UP000532147"/>
    </source>
</evidence>
<proteinExistence type="predicted"/>
<organism evidence="1 2">
    <name type="scientific">Acinetobacter terrae</name>
    <dbReference type="NCBI Taxonomy" id="2731247"/>
    <lineage>
        <taxon>Bacteria</taxon>
        <taxon>Pseudomonadati</taxon>
        <taxon>Pseudomonadota</taxon>
        <taxon>Gammaproteobacteria</taxon>
        <taxon>Moraxellales</taxon>
        <taxon>Moraxellaceae</taxon>
        <taxon>Acinetobacter</taxon>
        <taxon>Acinetobacter Taxon 24</taxon>
    </lineage>
</organism>
<sequence length="48" mass="5083">MANAYAKAQCNGSAPTGCCIESSALKINDFAADFHLPVNITAQTTRHE</sequence>
<evidence type="ECO:0000313" key="1">
    <source>
        <dbReference type="EMBL" id="NNH38991.1"/>
    </source>
</evidence>
<reference evidence="1 2" key="1">
    <citation type="submission" date="2020-04" db="EMBL/GenBank/DDBJ databases">
        <title>Acinetobacter Taxon 24.</title>
        <authorList>
            <person name="Nemec A."/>
            <person name="Radolfova-Krizova L."/>
            <person name="Higgins P.G."/>
            <person name="Spanelova P."/>
        </authorList>
    </citation>
    <scope>NUCLEOTIDE SEQUENCE [LARGE SCALE GENOMIC DNA]</scope>
    <source>
        <strain evidence="1 2">ANC 4280</strain>
    </source>
</reference>
<dbReference type="EMBL" id="JABERH010000024">
    <property type="protein sequence ID" value="NNH38991.1"/>
    <property type="molecule type" value="Genomic_DNA"/>
</dbReference>
<protein>
    <submittedName>
        <fullName evidence="1">Uncharacterized protein</fullName>
    </submittedName>
</protein>
<dbReference type="RefSeq" id="WP_171534696.1">
    <property type="nucleotide sequence ID" value="NZ_JABERH010000024.1"/>
</dbReference>
<gene>
    <name evidence="1" type="ORF">HLH11_10120</name>
</gene>
<dbReference type="Proteomes" id="UP000532147">
    <property type="component" value="Unassembled WGS sequence"/>
</dbReference>
<comment type="caution">
    <text evidence="1">The sequence shown here is derived from an EMBL/GenBank/DDBJ whole genome shotgun (WGS) entry which is preliminary data.</text>
</comment>
<dbReference type="AlphaFoldDB" id="A0A8E4MFD4"/>
<name>A0A8E4MFD4_9GAMM</name>